<evidence type="ECO:0000313" key="2">
    <source>
        <dbReference type="EMBL" id="OAP92626.1"/>
    </source>
</evidence>
<dbReference type="Proteomes" id="UP000078302">
    <property type="component" value="Unassembled WGS sequence"/>
</dbReference>
<keyword evidence="1" id="KW-0812">Transmembrane</keyword>
<keyword evidence="1" id="KW-0472">Membrane</keyword>
<keyword evidence="1" id="KW-1133">Transmembrane helix</keyword>
<protein>
    <submittedName>
        <fullName evidence="2">Uncharacterized protein</fullName>
    </submittedName>
</protein>
<comment type="caution">
    <text evidence="2">The sequence shown here is derived from an EMBL/GenBank/DDBJ whole genome shotgun (WGS) entry which is preliminary data.</text>
</comment>
<reference evidence="2 3" key="1">
    <citation type="submission" date="2016-04" db="EMBL/GenBank/DDBJ databases">
        <title>Acidithiobacillus ferrooxidans genome sequencing and assembly.</title>
        <authorList>
            <person name="Zhou Z."/>
        </authorList>
    </citation>
    <scope>NUCLEOTIDE SEQUENCE [LARGE SCALE GENOMIC DNA]</scope>
    <source>
        <strain evidence="2 3">BY0502</strain>
    </source>
</reference>
<dbReference type="EMBL" id="LVXZ01000038">
    <property type="protein sequence ID" value="OAP92626.1"/>
    <property type="molecule type" value="Genomic_DNA"/>
</dbReference>
<organism evidence="2 3">
    <name type="scientific">Acidithiobacillus ferrooxidans</name>
    <name type="common">Thiobacillus ferrooxidans</name>
    <dbReference type="NCBI Taxonomy" id="920"/>
    <lineage>
        <taxon>Bacteria</taxon>
        <taxon>Pseudomonadati</taxon>
        <taxon>Pseudomonadota</taxon>
        <taxon>Acidithiobacillia</taxon>
        <taxon>Acidithiobacillales</taxon>
        <taxon>Acidithiobacillaceae</taxon>
        <taxon>Acidithiobacillus</taxon>
    </lineage>
</organism>
<evidence type="ECO:0000256" key="1">
    <source>
        <dbReference type="SAM" id="Phobius"/>
    </source>
</evidence>
<name>A0A179BLM6_ACIFR</name>
<dbReference type="AlphaFoldDB" id="A0A179BLM6"/>
<dbReference type="RefSeq" id="WP_064218354.1">
    <property type="nucleotide sequence ID" value="NZ_LVXZ01000038.1"/>
</dbReference>
<evidence type="ECO:0000313" key="3">
    <source>
        <dbReference type="Proteomes" id="UP000078302"/>
    </source>
</evidence>
<sequence>MENPIRDFDINQPYTVEEIRGAIQSIKKEEKRLGSKATRRLKIIVLIWVAITIALAVTDNTAGKTIVWSMIFLLLAIIPITYALNDVARCNYTVEHFFL</sequence>
<accession>A0A179BLM6</accession>
<feature type="transmembrane region" description="Helical" evidence="1">
    <location>
        <begin position="65"/>
        <end position="84"/>
    </location>
</feature>
<proteinExistence type="predicted"/>
<keyword evidence="3" id="KW-1185">Reference proteome</keyword>
<feature type="transmembrane region" description="Helical" evidence="1">
    <location>
        <begin position="41"/>
        <end position="59"/>
    </location>
</feature>
<gene>
    <name evidence="2" type="ORF">A4H96_03710</name>
</gene>